<comment type="function">
    <text evidence="1">Involved in the biosynthesis of the siderophore enterobactin (enterochelin), which is a macrocyclic trimeric lactone of N-(2,3-dihydroxybenzoyl)-serine. The serine trilactone serves as a scaffolding for the three catechol functionalities that provide hexadentate coordination for the tightly ligated iron(2+) atoms. Plays an essential role in the assembly of the enterobactin by catalyzing the transfer of the 4'-phosphopantetheine (Ppant) moiety from coenzyme A to the apo-domains of both EntB (ArCP domain) and EntF (PCP domain) to yield their holo-forms which make them competent for the activation of 2,3-dihydroxybenzoate (DHB) and L-serine, respectively.</text>
</comment>
<feature type="domain" description="4'-phosphopantetheinyl transferase" evidence="14">
    <location>
        <begin position="132"/>
        <end position="240"/>
    </location>
</feature>
<dbReference type="GO" id="GO:0008897">
    <property type="term" value="F:holo-[acyl-carrier-protein] synthase activity"/>
    <property type="evidence" value="ECO:0007669"/>
    <property type="project" value="InterPro"/>
</dbReference>
<feature type="binding site" evidence="12">
    <location>
        <position position="135"/>
    </location>
    <ligand>
        <name>CoA</name>
        <dbReference type="ChEBI" id="CHEBI:57287"/>
    </ligand>
</feature>
<evidence type="ECO:0000256" key="9">
    <source>
        <dbReference type="ARBA" id="ARBA00031996"/>
    </source>
</evidence>
<evidence type="ECO:0000256" key="8">
    <source>
        <dbReference type="ARBA" id="ARBA00029894"/>
    </source>
</evidence>
<dbReference type="PANTHER" id="PTHR38096">
    <property type="entry name" value="ENTEROBACTIN SYNTHASE COMPONENT D"/>
    <property type="match status" value="1"/>
</dbReference>
<evidence type="ECO:0000259" key="15">
    <source>
        <dbReference type="Pfam" id="PF17837"/>
    </source>
</evidence>
<keyword evidence="13" id="KW-0479">Metal-binding</keyword>
<dbReference type="SUPFAM" id="SSF56214">
    <property type="entry name" value="4'-phosphopantetheinyl transferase"/>
    <property type="match status" value="1"/>
</dbReference>
<feature type="binding site" evidence="12">
    <location>
        <begin position="113"/>
        <end position="114"/>
    </location>
    <ligand>
        <name>CoA</name>
        <dbReference type="ChEBI" id="CHEBI:57287"/>
    </ligand>
</feature>
<evidence type="ECO:0000256" key="5">
    <source>
        <dbReference type="ARBA" id="ARBA00019087"/>
    </source>
</evidence>
<name>S3N683_9GAMM</name>
<dbReference type="InterPro" id="IPR037143">
    <property type="entry name" value="4-PPantetheinyl_Trfase_dom_sf"/>
</dbReference>
<dbReference type="STRING" id="632955.GCA_000829675_02542"/>
<accession>S3N683</accession>
<feature type="binding site" evidence="12">
    <location>
        <position position="180"/>
    </location>
    <ligand>
        <name>CoA</name>
        <dbReference type="ChEBI" id="CHEBI:57287"/>
    </ligand>
</feature>
<dbReference type="Proteomes" id="UP000014568">
    <property type="component" value="Unassembled WGS sequence"/>
</dbReference>
<feature type="domain" description="4'-phosphopantetheinyl transferase N-terminal" evidence="15">
    <location>
        <begin position="61"/>
        <end position="123"/>
    </location>
</feature>
<feature type="binding site" evidence="13">
    <location>
        <position position="137"/>
    </location>
    <ligand>
        <name>Mg(2+)</name>
        <dbReference type="ChEBI" id="CHEBI:18420"/>
    </ligand>
</feature>
<feature type="binding site" evidence="13">
    <location>
        <position position="135"/>
    </location>
    <ligand>
        <name>Mg(2+)</name>
        <dbReference type="ChEBI" id="CHEBI:18420"/>
    </ligand>
</feature>
<comment type="catalytic activity">
    <reaction evidence="10">
        <text>apo-[aryl-carrier protein] + CoA = holo-[aryl-carrier protein] + adenosine 3',5'-bisphosphate + H(+)</text>
        <dbReference type="Rhea" id="RHEA:48404"/>
        <dbReference type="Rhea" id="RHEA-COMP:15903"/>
        <dbReference type="Rhea" id="RHEA-COMP:17557"/>
        <dbReference type="ChEBI" id="CHEBI:15378"/>
        <dbReference type="ChEBI" id="CHEBI:29999"/>
        <dbReference type="ChEBI" id="CHEBI:57287"/>
        <dbReference type="ChEBI" id="CHEBI:58343"/>
        <dbReference type="ChEBI" id="CHEBI:64479"/>
    </reaction>
</comment>
<dbReference type="OrthoDB" id="8210607at2"/>
<evidence type="ECO:0000256" key="4">
    <source>
        <dbReference type="ARBA" id="ARBA00011503"/>
    </source>
</evidence>
<dbReference type="Pfam" id="PF17837">
    <property type="entry name" value="4PPT_N"/>
    <property type="match status" value="1"/>
</dbReference>
<feature type="binding site" evidence="12">
    <location>
        <position position="75"/>
    </location>
    <ligand>
        <name>CoA</name>
        <dbReference type="ChEBI" id="CHEBI:57287"/>
    </ligand>
</feature>
<dbReference type="PATRIC" id="fig|421052.3.peg.1793"/>
<sequence>MLNDLINSFLRVPLPNNFIEKHQLLYDPATHLHLICCEYNQQNFDLDLYAKMSIEMPLFLKNLPKKRQSEYLAGRYAAKMALSLLRKKECLEQVTTGPHKEPVFPKDTNGALTHSHRIAVCAVMPSNSKSFLGVDIEPIITSKDLCVLQHRVYALEELKLLVNLGLSPELAATVLFSAKESIYKSLSSLLNGGICFDLFELKIAKKNGASLILYFNVLDEHFASYIMVSAKNYKNHVLTLALN</sequence>
<dbReference type="GO" id="GO:0009366">
    <property type="term" value="C:enterobactin synthetase complex"/>
    <property type="evidence" value="ECO:0007669"/>
    <property type="project" value="InterPro"/>
</dbReference>
<keyword evidence="17" id="KW-1185">Reference proteome</keyword>
<evidence type="ECO:0000256" key="6">
    <source>
        <dbReference type="ARBA" id="ARBA00022679"/>
    </source>
</evidence>
<dbReference type="UniPathway" id="UPA00017"/>
<dbReference type="InterPro" id="IPR003542">
    <property type="entry name" value="Enbac_synth_compD-like"/>
</dbReference>
<comment type="subunit">
    <text evidence="4">EntB, EntD, EntE, and EntF form a multienzyme complex called enterobactin synthase.</text>
</comment>
<dbReference type="EMBL" id="ATGI01000022">
    <property type="protein sequence ID" value="EPF73958.1"/>
    <property type="molecule type" value="Genomic_DNA"/>
</dbReference>
<evidence type="ECO:0000256" key="7">
    <source>
        <dbReference type="ARBA" id="ARBA00023191"/>
    </source>
</evidence>
<proteinExistence type="inferred from homology"/>
<evidence type="ECO:0000256" key="2">
    <source>
        <dbReference type="ARBA" id="ARBA00004993"/>
    </source>
</evidence>
<dbReference type="GO" id="GO:0005886">
    <property type="term" value="C:plasma membrane"/>
    <property type="evidence" value="ECO:0007669"/>
    <property type="project" value="TreeGrafter"/>
</dbReference>
<gene>
    <name evidence="16" type="ORF">F945_01837</name>
</gene>
<comment type="catalytic activity">
    <reaction evidence="11">
        <text>apo-[peptidyl-carrier protein] + CoA = holo-[peptidyl-carrier protein] + adenosine 3',5'-bisphosphate + H(+)</text>
        <dbReference type="Rhea" id="RHEA:46228"/>
        <dbReference type="Rhea" id="RHEA-COMP:11479"/>
        <dbReference type="Rhea" id="RHEA-COMP:11480"/>
        <dbReference type="ChEBI" id="CHEBI:15378"/>
        <dbReference type="ChEBI" id="CHEBI:29999"/>
        <dbReference type="ChEBI" id="CHEBI:57287"/>
        <dbReference type="ChEBI" id="CHEBI:58343"/>
        <dbReference type="ChEBI" id="CHEBI:64479"/>
    </reaction>
</comment>
<feature type="binding site" evidence="12">
    <location>
        <position position="184"/>
    </location>
    <ligand>
        <name>CoA</name>
        <dbReference type="ChEBI" id="CHEBI:57287"/>
    </ligand>
</feature>
<keyword evidence="13" id="KW-0460">Magnesium</keyword>
<dbReference type="HOGENOM" id="CLU_1140663_0_0_6"/>
<dbReference type="GO" id="GO:0000287">
    <property type="term" value="F:magnesium ion binding"/>
    <property type="evidence" value="ECO:0007669"/>
    <property type="project" value="InterPro"/>
</dbReference>
<evidence type="ECO:0000256" key="12">
    <source>
        <dbReference type="PIRSR" id="PIRSR603542-1"/>
    </source>
</evidence>
<dbReference type="Pfam" id="PF01648">
    <property type="entry name" value="ACPS"/>
    <property type="match status" value="1"/>
</dbReference>
<keyword evidence="7" id="KW-0259">Enterobactin biosynthesis</keyword>
<feature type="binding site" evidence="12">
    <location>
        <position position="67"/>
    </location>
    <ligand>
        <name>CoA</name>
        <dbReference type="ChEBI" id="CHEBI:57287"/>
    </ligand>
</feature>
<dbReference type="InterPro" id="IPR008278">
    <property type="entry name" value="4-PPantetheinyl_Trfase_dom"/>
</dbReference>
<evidence type="ECO:0000256" key="13">
    <source>
        <dbReference type="PIRSR" id="PIRSR603542-2"/>
    </source>
</evidence>
<dbReference type="InterPro" id="IPR041354">
    <property type="entry name" value="4PPT_N"/>
</dbReference>
<evidence type="ECO:0000256" key="1">
    <source>
        <dbReference type="ARBA" id="ARBA00003937"/>
    </source>
</evidence>
<dbReference type="GO" id="GO:0009239">
    <property type="term" value="P:enterobactin biosynthetic process"/>
    <property type="evidence" value="ECO:0007669"/>
    <property type="project" value="UniProtKB-UniPathway"/>
</dbReference>
<protein>
    <recommendedName>
        <fullName evidence="5">Enterobactin synthase component D</fullName>
    </recommendedName>
    <alternativeName>
        <fullName evidence="8">4'-phosphopantetheinyl transferase EntD</fullName>
    </alternativeName>
    <alternativeName>
        <fullName evidence="9">Enterochelin synthase D</fullName>
    </alternativeName>
</protein>
<feature type="binding site" evidence="13">
    <location>
        <position position="136"/>
    </location>
    <ligand>
        <name>Mg(2+)</name>
        <dbReference type="ChEBI" id="CHEBI:18420"/>
    </ligand>
</feature>
<keyword evidence="6" id="KW-0808">Transferase</keyword>
<evidence type="ECO:0000256" key="3">
    <source>
        <dbReference type="ARBA" id="ARBA00008342"/>
    </source>
</evidence>
<dbReference type="PRINTS" id="PR01399">
    <property type="entry name" value="ENTSNTHTASED"/>
</dbReference>
<evidence type="ECO:0000256" key="11">
    <source>
        <dbReference type="ARBA" id="ARBA00049191"/>
    </source>
</evidence>
<evidence type="ECO:0000313" key="17">
    <source>
        <dbReference type="Proteomes" id="UP000014568"/>
    </source>
</evidence>
<comment type="pathway">
    <text evidence="2">Siderophore biosynthesis; enterobactin biosynthesis.</text>
</comment>
<organism evidence="16 17">
    <name type="scientific">Acinetobacter rudis CIP 110305</name>
    <dbReference type="NCBI Taxonomy" id="421052"/>
    <lineage>
        <taxon>Bacteria</taxon>
        <taxon>Pseudomonadati</taxon>
        <taxon>Pseudomonadota</taxon>
        <taxon>Gammaproteobacteria</taxon>
        <taxon>Moraxellales</taxon>
        <taxon>Moraxellaceae</taxon>
        <taxon>Acinetobacter</taxon>
    </lineage>
</organism>
<dbReference type="PANTHER" id="PTHR38096:SF1">
    <property type="entry name" value="ENTEROBACTIN SYNTHASE COMPONENT D"/>
    <property type="match status" value="1"/>
</dbReference>
<reference evidence="16 17" key="1">
    <citation type="submission" date="2013-06" db="EMBL/GenBank/DDBJ databases">
        <title>The Genome Sequence of Acinetobacter rudis CIP 110305.</title>
        <authorList>
            <consortium name="The Broad Institute Genome Sequencing Platform"/>
            <consortium name="The Broad Institute Genome Sequencing Center for Infectious Disease"/>
            <person name="Cerqueira G."/>
            <person name="Feldgarden M."/>
            <person name="Courvalin P."/>
            <person name="Perichon B."/>
            <person name="Grillot-Courvalin C."/>
            <person name="Clermont D."/>
            <person name="Rocha E."/>
            <person name="Yoon E.-J."/>
            <person name="Nemec A."/>
            <person name="Young S.K."/>
            <person name="Zeng Q."/>
            <person name="Gargeya S."/>
            <person name="Fitzgerald M."/>
            <person name="Abouelleil A."/>
            <person name="Alvarado L."/>
            <person name="Berlin A.M."/>
            <person name="Chapman S.B."/>
            <person name="Dewar J."/>
            <person name="Goldberg J."/>
            <person name="Griggs A."/>
            <person name="Gujja S."/>
            <person name="Hansen M."/>
            <person name="Howarth C."/>
            <person name="Imamovic A."/>
            <person name="Larimer J."/>
            <person name="McCowan C."/>
            <person name="Murphy C."/>
            <person name="Pearson M."/>
            <person name="Priest M."/>
            <person name="Roberts A."/>
            <person name="Saif S."/>
            <person name="Shea T."/>
            <person name="Sykes S."/>
            <person name="Wortman J."/>
            <person name="Nusbaum C."/>
            <person name="Birren B."/>
        </authorList>
    </citation>
    <scope>NUCLEOTIDE SEQUENCE [LARGE SCALE GENOMIC DNA]</scope>
    <source>
        <strain evidence="16 17">CIP 110305</strain>
    </source>
</reference>
<evidence type="ECO:0000259" key="14">
    <source>
        <dbReference type="Pfam" id="PF01648"/>
    </source>
</evidence>
<dbReference type="AlphaFoldDB" id="S3N683"/>
<comment type="cofactor">
    <cofactor evidence="13">
        <name>Mg(2+)</name>
        <dbReference type="ChEBI" id="CHEBI:18420"/>
    </cofactor>
</comment>
<comment type="caution">
    <text evidence="16">The sequence shown here is derived from an EMBL/GenBank/DDBJ whole genome shotgun (WGS) entry which is preliminary data.</text>
</comment>
<dbReference type="eggNOG" id="COG2977">
    <property type="taxonomic scope" value="Bacteria"/>
</dbReference>
<evidence type="ECO:0000313" key="16">
    <source>
        <dbReference type="EMBL" id="EPF73958.1"/>
    </source>
</evidence>
<comment type="similarity">
    <text evidence="3">Belongs to the P-Pant transferase superfamily. EntD family.</text>
</comment>
<dbReference type="Gene3D" id="3.90.470.20">
    <property type="entry name" value="4'-phosphopantetheinyl transferase domain"/>
    <property type="match status" value="1"/>
</dbReference>
<evidence type="ECO:0000256" key="10">
    <source>
        <dbReference type="ARBA" id="ARBA00049176"/>
    </source>
</evidence>